<protein>
    <recommendedName>
        <fullName evidence="1">Phenazine antibiotic resistance protein</fullName>
    </recommendedName>
</protein>
<dbReference type="Proteomes" id="UP000006859">
    <property type="component" value="Chromosome"/>
</dbReference>
<dbReference type="Gene3D" id="3.30.720.110">
    <property type="match status" value="1"/>
</dbReference>
<proteinExistence type="predicted"/>
<dbReference type="InterPro" id="IPR026275">
    <property type="entry name" value="Glyoxalase/dOase/EhpR"/>
</dbReference>
<gene>
    <name evidence="4" type="ordered locus">Dda3937_01984</name>
</gene>
<dbReference type="KEGG" id="ddd:Dda3937_01984"/>
<reference evidence="4 5" key="1">
    <citation type="journal article" date="2011" name="J. Bacteriol.">
        <title>Genome sequence of the plant-pathogenic bacterium Dickeya dadantii 3937.</title>
        <authorList>
            <person name="Glasner J.D."/>
            <person name="Yang C.H."/>
            <person name="Reverchon S."/>
            <person name="Hugouvieux-Cotte-Pattat N."/>
            <person name="Condemine G."/>
            <person name="Bohin J.P."/>
            <person name="Van Gijsegem F."/>
            <person name="Yang S."/>
            <person name="Franza T."/>
            <person name="Expert D."/>
            <person name="Plunkett G. III"/>
            <person name="San Francisco M.J."/>
            <person name="Charkowski A.O."/>
            <person name="Py B."/>
            <person name="Bell K."/>
            <person name="Rauscher L."/>
            <person name="Rodriguez-Palenzuela P."/>
            <person name="Toussaint A."/>
            <person name="Holeva M.C."/>
            <person name="He S.Y."/>
            <person name="Douet V."/>
            <person name="Boccara M."/>
            <person name="Blanco C."/>
            <person name="Toth I."/>
            <person name="Anderson B.D."/>
            <person name="Biehl B.S."/>
            <person name="Mau B."/>
            <person name="Flynn S.M."/>
            <person name="Barras F."/>
            <person name="Lindeberg M."/>
            <person name="Birch P.R."/>
            <person name="Tsuyumu S."/>
            <person name="Shi X."/>
            <person name="Hibbing M."/>
            <person name="Yap M.N."/>
            <person name="Carpentier M."/>
            <person name="Dassa E."/>
            <person name="Umehara M."/>
            <person name="Kim J.F."/>
            <person name="Rusch M."/>
            <person name="Soni P."/>
            <person name="Mayhew G.F."/>
            <person name="Fouts D.E."/>
            <person name="Gill S.R."/>
            <person name="Blattner F.R."/>
            <person name="Keen N.T."/>
            <person name="Perna N.T."/>
        </authorList>
    </citation>
    <scope>NUCLEOTIDE SEQUENCE [LARGE SCALE GENOMIC DNA]</scope>
    <source>
        <strain evidence="4 5">3937</strain>
    </source>
</reference>
<evidence type="ECO:0000256" key="2">
    <source>
        <dbReference type="PIRSR" id="PIRSR039020-50"/>
    </source>
</evidence>
<evidence type="ECO:0000313" key="4">
    <source>
        <dbReference type="EMBL" id="ADM96321.1"/>
    </source>
</evidence>
<dbReference type="Pfam" id="PF00903">
    <property type="entry name" value="Glyoxalase"/>
    <property type="match status" value="1"/>
</dbReference>
<dbReference type="Gene3D" id="3.30.720.120">
    <property type="match status" value="1"/>
</dbReference>
<dbReference type="GO" id="GO:0042803">
    <property type="term" value="F:protein homodimerization activity"/>
    <property type="evidence" value="ECO:0007669"/>
    <property type="project" value="UniProtKB-UniRule"/>
</dbReference>
<organism evidence="4 5">
    <name type="scientific">Dickeya dadantii (strain 3937)</name>
    <name type="common">Erwinia chrysanthemi (strain 3937)</name>
    <dbReference type="NCBI Taxonomy" id="198628"/>
    <lineage>
        <taxon>Bacteria</taxon>
        <taxon>Pseudomonadati</taxon>
        <taxon>Pseudomonadota</taxon>
        <taxon>Gammaproteobacteria</taxon>
        <taxon>Enterobacterales</taxon>
        <taxon>Pectobacteriaceae</taxon>
        <taxon>Dickeya</taxon>
    </lineage>
</organism>
<accession>E0SER8</accession>
<dbReference type="PROSITE" id="PS51819">
    <property type="entry name" value="VOC"/>
    <property type="match status" value="1"/>
</dbReference>
<dbReference type="SUPFAM" id="SSF54593">
    <property type="entry name" value="Glyoxalase/Bleomycin resistance protein/Dihydroxybiphenyl dioxygenase"/>
    <property type="match status" value="1"/>
</dbReference>
<feature type="binding site" evidence="2">
    <location>
        <begin position="53"/>
        <end position="54"/>
    </location>
    <ligand>
        <name>D-alanylgriseoluteate</name>
        <dbReference type="ChEBI" id="CHEBI:167053"/>
    </ligand>
</feature>
<keyword evidence="1" id="KW-0046">Antibiotic resistance</keyword>
<evidence type="ECO:0000256" key="1">
    <source>
        <dbReference type="PIRNR" id="PIRNR039020"/>
    </source>
</evidence>
<dbReference type="InterPro" id="IPR004360">
    <property type="entry name" value="Glyas_Fos-R_dOase_dom"/>
</dbReference>
<dbReference type="AlphaFoldDB" id="E0SER8"/>
<feature type="binding site" evidence="2">
    <location>
        <position position="68"/>
    </location>
    <ligand>
        <name>D-alanylgriseoluteate</name>
        <dbReference type="ChEBI" id="CHEBI:167053"/>
    </ligand>
</feature>
<evidence type="ECO:0000313" key="5">
    <source>
        <dbReference type="Proteomes" id="UP000006859"/>
    </source>
</evidence>
<keyword evidence="5" id="KW-1185">Reference proteome</keyword>
<dbReference type="STRING" id="198628.Dda3937_01984"/>
<dbReference type="GO" id="GO:0046677">
    <property type="term" value="P:response to antibiotic"/>
    <property type="evidence" value="ECO:0007669"/>
    <property type="project" value="UniProtKB-UniRule"/>
</dbReference>
<evidence type="ECO:0000259" key="3">
    <source>
        <dbReference type="PROSITE" id="PS51819"/>
    </source>
</evidence>
<dbReference type="EMBL" id="CP002038">
    <property type="protein sequence ID" value="ADM96321.1"/>
    <property type="molecule type" value="Genomic_DNA"/>
</dbReference>
<sequence length="141" mass="15792">MPRNHAGQHRFTPLSECIMTDAHYVLFYVDNPARSARFYSQLLELAPVEQSPTFAMFALKADLVLGLWSKHTVEPAVAQPGFSGELAFRLPDQAAVDACYARWTAQDVTVIQIPTTVDFGYTFTVQDPDGHRLRVFAYPNA</sequence>
<dbReference type="eggNOG" id="COG0346">
    <property type="taxonomic scope" value="Bacteria"/>
</dbReference>
<name>E0SER8_DICD3</name>
<dbReference type="HOGENOM" id="CLU_163370_1_0_6"/>
<comment type="subunit">
    <text evidence="1">Homodimer.</text>
</comment>
<comment type="function">
    <text evidence="1">Required for resistance to the phenazine antibiotic.</text>
</comment>
<feature type="domain" description="VOC" evidence="3">
    <location>
        <begin position="21"/>
        <end position="138"/>
    </location>
</feature>
<dbReference type="InterPro" id="IPR029068">
    <property type="entry name" value="Glyas_Bleomycin-R_OHBP_Dase"/>
</dbReference>
<dbReference type="PIRSF" id="PIRSF039020">
    <property type="entry name" value="EhpR"/>
    <property type="match status" value="1"/>
</dbReference>
<dbReference type="InterPro" id="IPR037523">
    <property type="entry name" value="VOC_core"/>
</dbReference>